<dbReference type="InterPro" id="IPR029068">
    <property type="entry name" value="Glyas_Bleomycin-R_OHBP_Dase"/>
</dbReference>
<dbReference type="SUPFAM" id="SSF54593">
    <property type="entry name" value="Glyoxalase/Bleomycin resistance protein/Dihydroxybiphenyl dioxygenase"/>
    <property type="match status" value="1"/>
</dbReference>
<gene>
    <name evidence="2" type="ORF">NP064_16160</name>
</gene>
<dbReference type="Pfam" id="PF00903">
    <property type="entry name" value="Glyoxalase"/>
    <property type="match status" value="1"/>
</dbReference>
<proteinExistence type="predicted"/>
<dbReference type="EMBL" id="CP101988">
    <property type="protein sequence ID" value="UUI75271.1"/>
    <property type="molecule type" value="Genomic_DNA"/>
</dbReference>
<sequence length="138" mass="14429">MSTQGNDAPGLSSITGIRTVVVPVTDMDQAVGFWTSALGFEVQMDSTFDGDRRWVEVAAPNSADDATTIGLTSGSDLPTGVQTGIRLTTDDAAAAWRALSELGVDVDEVLDLPGTPPMFTFRDGDGNELVLVEIPAQG</sequence>
<protein>
    <submittedName>
        <fullName evidence="2">VOC family protein</fullName>
    </submittedName>
</protein>
<evidence type="ECO:0000313" key="3">
    <source>
        <dbReference type="Proteomes" id="UP001316189"/>
    </source>
</evidence>
<dbReference type="PANTHER" id="PTHR36437">
    <property type="entry name" value="GLYOXALASE/BLEOMYCIN RESISTANCE PROTEIN/DIOXYGENASE"/>
    <property type="match status" value="1"/>
</dbReference>
<dbReference type="PROSITE" id="PS51819">
    <property type="entry name" value="VOC"/>
    <property type="match status" value="1"/>
</dbReference>
<dbReference type="InterPro" id="IPR004360">
    <property type="entry name" value="Glyas_Fos-R_dOase_dom"/>
</dbReference>
<dbReference type="InterPro" id="IPR037523">
    <property type="entry name" value="VOC_core"/>
</dbReference>
<accession>A0ABY5KXN6</accession>
<evidence type="ECO:0000313" key="2">
    <source>
        <dbReference type="EMBL" id="UUI75271.1"/>
    </source>
</evidence>
<dbReference type="Gene3D" id="3.10.180.10">
    <property type="entry name" value="2,3-Dihydroxybiphenyl 1,2-Dioxygenase, domain 1"/>
    <property type="match status" value="1"/>
</dbReference>
<reference evidence="2 3" key="1">
    <citation type="submission" date="2022-07" db="EMBL/GenBank/DDBJ databases">
        <title>Novel species in genus cellulomonas.</title>
        <authorList>
            <person name="Ye L."/>
        </authorList>
    </citation>
    <scope>NUCLEOTIDE SEQUENCE [LARGE SCALE GENOMIC DNA]</scope>
    <source>
        <strain evidence="3">zg-Y338</strain>
    </source>
</reference>
<keyword evidence="3" id="KW-1185">Reference proteome</keyword>
<dbReference type="RefSeq" id="WP_227568650.1">
    <property type="nucleotide sequence ID" value="NZ_CP101988.1"/>
</dbReference>
<name>A0ABY5KXN6_9CELL</name>
<evidence type="ECO:0000259" key="1">
    <source>
        <dbReference type="PROSITE" id="PS51819"/>
    </source>
</evidence>
<dbReference type="PANTHER" id="PTHR36437:SF2">
    <property type="entry name" value="GLYOXALASE_BLEOMYCIN RESISTANCE PROTEIN_DIOXYGENASE"/>
    <property type="match status" value="1"/>
</dbReference>
<dbReference type="Proteomes" id="UP001316189">
    <property type="component" value="Chromosome"/>
</dbReference>
<feature type="domain" description="VOC" evidence="1">
    <location>
        <begin position="16"/>
        <end position="134"/>
    </location>
</feature>
<organism evidence="2 3">
    <name type="scientific">Cellulomonas chengniuliangii</name>
    <dbReference type="NCBI Taxonomy" id="2968084"/>
    <lineage>
        <taxon>Bacteria</taxon>
        <taxon>Bacillati</taxon>
        <taxon>Actinomycetota</taxon>
        <taxon>Actinomycetes</taxon>
        <taxon>Micrococcales</taxon>
        <taxon>Cellulomonadaceae</taxon>
        <taxon>Cellulomonas</taxon>
    </lineage>
</organism>